<gene>
    <name evidence="1" type="ORF">DNTS_008444</name>
</gene>
<dbReference type="Proteomes" id="UP000316079">
    <property type="component" value="Unassembled WGS sequence"/>
</dbReference>
<sequence>MFLSSGRVPPVGISTPEVMLPSGGAALLQRPVQRWRGNPADTALLFHDGKSKRGERKIYLRLSCKDSEGKYMSGRGRKKKEEEEVVEEGEQIKSCQMEILGFKRSETGVRV</sequence>
<evidence type="ECO:0000313" key="1">
    <source>
        <dbReference type="EMBL" id="TRY94545.1"/>
    </source>
</evidence>
<organism evidence="1 2">
    <name type="scientific">Danionella cerebrum</name>
    <dbReference type="NCBI Taxonomy" id="2873325"/>
    <lineage>
        <taxon>Eukaryota</taxon>
        <taxon>Metazoa</taxon>
        <taxon>Chordata</taxon>
        <taxon>Craniata</taxon>
        <taxon>Vertebrata</taxon>
        <taxon>Euteleostomi</taxon>
        <taxon>Actinopterygii</taxon>
        <taxon>Neopterygii</taxon>
        <taxon>Teleostei</taxon>
        <taxon>Ostariophysi</taxon>
        <taxon>Cypriniformes</taxon>
        <taxon>Danionidae</taxon>
        <taxon>Danioninae</taxon>
        <taxon>Danionella</taxon>
    </lineage>
</organism>
<reference evidence="1 2" key="1">
    <citation type="journal article" date="2019" name="Sci. Data">
        <title>Hybrid genome assembly and annotation of Danionella translucida.</title>
        <authorList>
            <person name="Kadobianskyi M."/>
            <person name="Schulze L."/>
            <person name="Schuelke M."/>
            <person name="Judkewitz B."/>
        </authorList>
    </citation>
    <scope>NUCLEOTIDE SEQUENCE [LARGE SCALE GENOMIC DNA]</scope>
    <source>
        <strain evidence="1 2">Bolton</strain>
    </source>
</reference>
<evidence type="ECO:0000313" key="2">
    <source>
        <dbReference type="Proteomes" id="UP000316079"/>
    </source>
</evidence>
<dbReference type="OrthoDB" id="2556847at2759"/>
<comment type="caution">
    <text evidence="1">The sequence shown here is derived from an EMBL/GenBank/DDBJ whole genome shotgun (WGS) entry which is preliminary data.</text>
</comment>
<proteinExistence type="predicted"/>
<accession>A0A553QX54</accession>
<protein>
    <submittedName>
        <fullName evidence="1">Uncharacterized protein</fullName>
    </submittedName>
</protein>
<keyword evidence="2" id="KW-1185">Reference proteome</keyword>
<dbReference type="AlphaFoldDB" id="A0A553QX54"/>
<dbReference type="EMBL" id="SRMA01025437">
    <property type="protein sequence ID" value="TRY94545.1"/>
    <property type="molecule type" value="Genomic_DNA"/>
</dbReference>
<name>A0A553QX54_9TELE</name>